<accession>A0ABT5B3F4</accession>
<protein>
    <submittedName>
        <fullName evidence="2">Uncharacterized protein</fullName>
    </submittedName>
</protein>
<evidence type="ECO:0000313" key="2">
    <source>
        <dbReference type="EMBL" id="MDC0668626.1"/>
    </source>
</evidence>
<gene>
    <name evidence="2" type="ORF">POL58_12790</name>
</gene>
<name>A0ABT5B3F4_9BACT</name>
<sequence length="248" mass="26553">MGRRLRVGEDLFARGGRGIFPNYELTQPGFSLLFSLNACGPERGDTATDATTDSTNSTTDAPGTTTDLTEGPTTPTTTAETTSGGSDTADPTTTGEFDPRCECPESTCVEQLCENFGVSCDDDECAPGHPVDNEDAVQCALEALRDRTPGTIRWYSRVLLHDTGNDSGHDTTVRIRPDGSVIVHVISRADRCTIYDPVTANSLPEPAYFEGCLGLATAPERFECLTAAQLDELVECAPMDMVCDGRAR</sequence>
<dbReference type="RefSeq" id="WP_271997940.1">
    <property type="nucleotide sequence ID" value="NZ_JAQNDN010000004.1"/>
</dbReference>
<reference evidence="2 3" key="1">
    <citation type="submission" date="2022-11" db="EMBL/GenBank/DDBJ databases">
        <title>Minimal conservation of predation-associated metabolite biosynthetic gene clusters underscores biosynthetic potential of Myxococcota including descriptions for ten novel species: Archangium lansinium sp. nov., Myxococcus landrumus sp. nov., Nannocystis bai.</title>
        <authorList>
            <person name="Ahearne A."/>
            <person name="Stevens C."/>
            <person name="Dowd S."/>
        </authorList>
    </citation>
    <scope>NUCLEOTIDE SEQUENCE [LARGE SCALE GENOMIC DNA]</scope>
    <source>
        <strain evidence="2 3">NCELM</strain>
    </source>
</reference>
<proteinExistence type="predicted"/>
<keyword evidence="3" id="KW-1185">Reference proteome</keyword>
<comment type="caution">
    <text evidence="2">The sequence shown here is derived from an EMBL/GenBank/DDBJ whole genome shotgun (WGS) entry which is preliminary data.</text>
</comment>
<organism evidence="2 3">
    <name type="scientific">Nannocystis radixulma</name>
    <dbReference type="NCBI Taxonomy" id="2995305"/>
    <lineage>
        <taxon>Bacteria</taxon>
        <taxon>Pseudomonadati</taxon>
        <taxon>Myxococcota</taxon>
        <taxon>Polyangia</taxon>
        <taxon>Nannocystales</taxon>
        <taxon>Nannocystaceae</taxon>
        <taxon>Nannocystis</taxon>
    </lineage>
</organism>
<dbReference type="EMBL" id="JAQNDN010000004">
    <property type="protein sequence ID" value="MDC0668626.1"/>
    <property type="molecule type" value="Genomic_DNA"/>
</dbReference>
<feature type="compositionally biased region" description="Low complexity" evidence="1">
    <location>
        <begin position="47"/>
        <end position="89"/>
    </location>
</feature>
<evidence type="ECO:0000256" key="1">
    <source>
        <dbReference type="SAM" id="MobiDB-lite"/>
    </source>
</evidence>
<feature type="region of interest" description="Disordered" evidence="1">
    <location>
        <begin position="44"/>
        <end position="95"/>
    </location>
</feature>
<dbReference type="Proteomes" id="UP001217838">
    <property type="component" value="Unassembled WGS sequence"/>
</dbReference>
<evidence type="ECO:0000313" key="3">
    <source>
        <dbReference type="Proteomes" id="UP001217838"/>
    </source>
</evidence>